<evidence type="ECO:0000256" key="1">
    <source>
        <dbReference type="SAM" id="Phobius"/>
    </source>
</evidence>
<dbReference type="RefSeq" id="WP_224479429.1">
    <property type="nucleotide sequence ID" value="NZ_JAIUJS010000013.1"/>
</dbReference>
<keyword evidence="1" id="KW-0472">Membrane</keyword>
<feature type="transmembrane region" description="Helical" evidence="1">
    <location>
        <begin position="46"/>
        <end position="63"/>
    </location>
</feature>
<keyword evidence="3" id="KW-1185">Reference proteome</keyword>
<dbReference type="Proteomes" id="UP001198402">
    <property type="component" value="Unassembled WGS sequence"/>
</dbReference>
<feature type="transmembrane region" description="Helical" evidence="1">
    <location>
        <begin position="12"/>
        <end position="34"/>
    </location>
</feature>
<evidence type="ECO:0000313" key="3">
    <source>
        <dbReference type="Proteomes" id="UP001198402"/>
    </source>
</evidence>
<organism evidence="2 3">
    <name type="scientific">Winogradskyella vincentii</name>
    <dbReference type="NCBI Taxonomy" id="2877122"/>
    <lineage>
        <taxon>Bacteria</taxon>
        <taxon>Pseudomonadati</taxon>
        <taxon>Bacteroidota</taxon>
        <taxon>Flavobacteriia</taxon>
        <taxon>Flavobacteriales</taxon>
        <taxon>Flavobacteriaceae</taxon>
        <taxon>Winogradskyella</taxon>
    </lineage>
</organism>
<accession>A0ABS7Y5I5</accession>
<name>A0ABS7Y5I5_9FLAO</name>
<comment type="caution">
    <text evidence="2">The sequence shown here is derived from an EMBL/GenBank/DDBJ whole genome shotgun (WGS) entry which is preliminary data.</text>
</comment>
<keyword evidence="1" id="KW-1133">Transmembrane helix</keyword>
<protein>
    <recommendedName>
        <fullName evidence="4">PH domain-containing protein</fullName>
    </recommendedName>
</protein>
<evidence type="ECO:0000313" key="2">
    <source>
        <dbReference type="EMBL" id="MCA0154484.1"/>
    </source>
</evidence>
<sequence length="171" mass="19659">MRIFKEEQRFNQLWIIILIIVSMLVPLGIIVGTYLKNPDSFTTTEFLIIIGILIIASGIIFLFKLSTRIDEYGIHYKFFPFHIKYRRIQWNEITEAYVRKYDALNEYGGWGLKGGALWKKSKGVAINVSGDIGIQLELKNGKKLLIGTQKENDTKNILATYKSKIKKVENG</sequence>
<keyword evidence="1" id="KW-0812">Transmembrane</keyword>
<reference evidence="3" key="1">
    <citation type="submission" date="2023-07" db="EMBL/GenBank/DDBJ databases">
        <authorList>
            <person name="Yue Y."/>
        </authorList>
    </citation>
    <scope>NUCLEOTIDE SEQUENCE [LARGE SCALE GENOMIC DNA]</scope>
    <source>
        <strain evidence="3">2Y89</strain>
    </source>
</reference>
<gene>
    <name evidence="2" type="ORF">LBV24_14735</name>
</gene>
<dbReference type="EMBL" id="JAIUJS010000013">
    <property type="protein sequence ID" value="MCA0154484.1"/>
    <property type="molecule type" value="Genomic_DNA"/>
</dbReference>
<proteinExistence type="predicted"/>
<evidence type="ECO:0008006" key="4">
    <source>
        <dbReference type="Google" id="ProtNLM"/>
    </source>
</evidence>